<dbReference type="EMBL" id="MLFK01000002">
    <property type="protein sequence ID" value="OIV43210.1"/>
    <property type="molecule type" value="Genomic_DNA"/>
</dbReference>
<dbReference type="PANTHER" id="PTHR45947:SF3">
    <property type="entry name" value="SULFOQUINOVOSYL TRANSFERASE SQD2"/>
    <property type="match status" value="1"/>
</dbReference>
<reference evidence="2 3" key="1">
    <citation type="submission" date="2016-10" db="EMBL/GenBank/DDBJ databases">
        <title>Draft Genome Sequence of Rhizobacteria Flavobacterium johnsoniae CI04.</title>
        <authorList>
            <person name="Bravo J.I."/>
            <person name="Lozano G.L."/>
            <person name="Handelsman J."/>
        </authorList>
    </citation>
    <scope>NUCLEOTIDE SEQUENCE [LARGE SCALE GENOMIC DNA]</scope>
    <source>
        <strain evidence="2 3">CI04</strain>
    </source>
</reference>
<dbReference type="AlphaFoldDB" id="A0A1J7CU92"/>
<feature type="domain" description="Glycosyl transferase family 1" evidence="1">
    <location>
        <begin position="175"/>
        <end position="336"/>
    </location>
</feature>
<gene>
    <name evidence="2" type="ORF">BKM63_03085</name>
</gene>
<evidence type="ECO:0000313" key="3">
    <source>
        <dbReference type="Proteomes" id="UP000182826"/>
    </source>
</evidence>
<accession>A0A1J7CU92</accession>
<name>A0A1J7CU92_FLAJO</name>
<dbReference type="RefSeq" id="WP_071635210.1">
    <property type="nucleotide sequence ID" value="NZ_MLFK01000002.1"/>
</dbReference>
<dbReference type="PANTHER" id="PTHR45947">
    <property type="entry name" value="SULFOQUINOVOSYL TRANSFERASE SQD2"/>
    <property type="match status" value="1"/>
</dbReference>
<comment type="caution">
    <text evidence="2">The sequence shown here is derived from an EMBL/GenBank/DDBJ whole genome shotgun (WGS) entry which is preliminary data.</text>
</comment>
<dbReference type="SUPFAM" id="SSF53756">
    <property type="entry name" value="UDP-Glycosyltransferase/glycogen phosphorylase"/>
    <property type="match status" value="1"/>
</dbReference>
<dbReference type="InterPro" id="IPR050194">
    <property type="entry name" value="Glycosyltransferase_grp1"/>
</dbReference>
<evidence type="ECO:0000259" key="1">
    <source>
        <dbReference type="Pfam" id="PF00534"/>
    </source>
</evidence>
<sequence>MLKFLTIFPKTSNVHLIKDVGMIPYVLHKEYGYDSSLISFENGRYPYVETDVKGLKHLFITRKFNNEIIDVCWYILLNFRKYDIVQCYHISKESIIYLLFFKFLKLITFSKNVTYLKFDANDSIKNAGLSKKLIYILKKINILSVETKTLYKYLNSKNLFNGKLNYIPNGYYNSKNKVKFSSKENIILTVGRIGSKEKNNEVLLNSFKDFAKENEDWKLELVGPIDNGFNQYINHYFKENPDLISRVIFTGNITDRGLLQAKYDKAKIFALTSPMEAFPLVFLEAIKSGCTLICPNFSSAIDVTSDGELGVLFKVGNYDSLTIQITEMANNSAKLEYNCEKIQDYAYDNFYWKKICGNLNEIILRELN</sequence>
<dbReference type="Proteomes" id="UP000182826">
    <property type="component" value="Unassembled WGS sequence"/>
</dbReference>
<protein>
    <recommendedName>
        <fullName evidence="1">Glycosyl transferase family 1 domain-containing protein</fullName>
    </recommendedName>
</protein>
<dbReference type="Gene3D" id="3.40.50.2000">
    <property type="entry name" value="Glycogen Phosphorylase B"/>
    <property type="match status" value="2"/>
</dbReference>
<evidence type="ECO:0000313" key="2">
    <source>
        <dbReference type="EMBL" id="OIV43210.1"/>
    </source>
</evidence>
<dbReference type="GO" id="GO:0016757">
    <property type="term" value="F:glycosyltransferase activity"/>
    <property type="evidence" value="ECO:0007669"/>
    <property type="project" value="InterPro"/>
</dbReference>
<dbReference type="OrthoDB" id="9790710at2"/>
<proteinExistence type="predicted"/>
<dbReference type="InterPro" id="IPR001296">
    <property type="entry name" value="Glyco_trans_1"/>
</dbReference>
<dbReference type="CDD" id="cd03801">
    <property type="entry name" value="GT4_PimA-like"/>
    <property type="match status" value="1"/>
</dbReference>
<dbReference type="Pfam" id="PF00534">
    <property type="entry name" value="Glycos_transf_1"/>
    <property type="match status" value="1"/>
</dbReference>
<organism evidence="2 3">
    <name type="scientific">Flavobacterium johnsoniae</name>
    <name type="common">Cytophaga johnsonae</name>
    <dbReference type="NCBI Taxonomy" id="986"/>
    <lineage>
        <taxon>Bacteria</taxon>
        <taxon>Pseudomonadati</taxon>
        <taxon>Bacteroidota</taxon>
        <taxon>Flavobacteriia</taxon>
        <taxon>Flavobacteriales</taxon>
        <taxon>Flavobacteriaceae</taxon>
        <taxon>Flavobacterium</taxon>
    </lineage>
</organism>
<keyword evidence="3" id="KW-1185">Reference proteome</keyword>